<keyword evidence="1" id="KW-0732">Signal</keyword>
<comment type="caution">
    <text evidence="2">The sequence shown here is derived from an EMBL/GenBank/DDBJ whole genome shotgun (WGS) entry which is preliminary data.</text>
</comment>
<feature type="chain" id="PRO_5035186489" evidence="1">
    <location>
        <begin position="23"/>
        <end position="108"/>
    </location>
</feature>
<dbReference type="Proteomes" id="UP000632766">
    <property type="component" value="Unassembled WGS sequence"/>
</dbReference>
<dbReference type="EMBL" id="JAECZC010000090">
    <property type="protein sequence ID" value="MBH8566305.1"/>
    <property type="molecule type" value="Genomic_DNA"/>
</dbReference>
<name>A0A8J7LC25_9NOST</name>
<feature type="non-terminal residue" evidence="2">
    <location>
        <position position="108"/>
    </location>
</feature>
<dbReference type="RefSeq" id="WP_198128068.1">
    <property type="nucleotide sequence ID" value="NZ_JAECZC010000090.1"/>
</dbReference>
<accession>A0A8J7LC25</accession>
<proteinExistence type="predicted"/>
<dbReference type="AlphaFoldDB" id="A0A8J7LC25"/>
<protein>
    <submittedName>
        <fullName evidence="2">Uncharacterized protein</fullName>
    </submittedName>
</protein>
<evidence type="ECO:0000313" key="3">
    <source>
        <dbReference type="Proteomes" id="UP000632766"/>
    </source>
</evidence>
<organism evidence="2 3">
    <name type="scientific">Amazonocrinis nigriterrae CENA67</name>
    <dbReference type="NCBI Taxonomy" id="2794033"/>
    <lineage>
        <taxon>Bacteria</taxon>
        <taxon>Bacillati</taxon>
        <taxon>Cyanobacteriota</taxon>
        <taxon>Cyanophyceae</taxon>
        <taxon>Nostocales</taxon>
        <taxon>Nostocaceae</taxon>
        <taxon>Amazonocrinis</taxon>
        <taxon>Amazonocrinis nigriterrae</taxon>
    </lineage>
</organism>
<feature type="signal peptide" evidence="1">
    <location>
        <begin position="1"/>
        <end position="22"/>
    </location>
</feature>
<evidence type="ECO:0000256" key="1">
    <source>
        <dbReference type="SAM" id="SignalP"/>
    </source>
</evidence>
<gene>
    <name evidence="2" type="ORF">I8748_29820</name>
</gene>
<evidence type="ECO:0000313" key="2">
    <source>
        <dbReference type="EMBL" id="MBH8566305.1"/>
    </source>
</evidence>
<reference evidence="2 3" key="1">
    <citation type="journal article" date="2021" name="Int. J. Syst. Evol. Microbiol.">
        <title>Amazonocrinis nigriterrae gen. nov., sp. nov., Atlanticothrix silvestris gen. nov., sp. nov. and Dendronalium phyllosphericum gen. nov., sp. nov., nostocacean cyanobacteria from Brazilian environments.</title>
        <authorList>
            <person name="Alvarenga D.O."/>
            <person name="Andreote A.P.D."/>
            <person name="Branco L.H.Z."/>
            <person name="Delbaje E."/>
            <person name="Cruz R.B."/>
            <person name="Varani A.M."/>
            <person name="Fiore M.F."/>
        </authorList>
    </citation>
    <scope>NUCLEOTIDE SEQUENCE [LARGE SCALE GENOMIC DNA]</scope>
    <source>
        <strain evidence="2 3">CENA67</strain>
    </source>
</reference>
<keyword evidence="3" id="KW-1185">Reference proteome</keyword>
<sequence>MNRTLIPLALAALLSAPLSAEAAESVYTDAAIDKCENLLKNPDQVDIDMGTISVKCAGYKDYPFYFNEYDVRQSTYFGHLSQDILDGAGETFEVFNHIGDKIEWRLDD</sequence>